<comment type="similarity">
    <text evidence="2 6">Belongs to the fungal hydrophobin family.</text>
</comment>
<protein>
    <recommendedName>
        <fullName evidence="6">Hydrophobin</fullName>
    </recommendedName>
</protein>
<dbReference type="GO" id="GO:0009277">
    <property type="term" value="C:fungal-type cell wall"/>
    <property type="evidence" value="ECO:0007669"/>
    <property type="project" value="InterPro"/>
</dbReference>
<sequence>MFSKLAVLASLAIFAVATPTGVSSGPANLCCDQTQTANSAAGAALLGSIGVVIQDVTGLVGSDCSPITGVGVSGTSCTNDPVDCQQFFAQSLIGINCSPIDISL</sequence>
<evidence type="ECO:0000256" key="4">
    <source>
        <dbReference type="ARBA" id="ARBA00022525"/>
    </source>
</evidence>
<dbReference type="InterPro" id="IPR001338">
    <property type="entry name" value="Class_I_Hydrophobin"/>
</dbReference>
<dbReference type="OrthoDB" id="4225815at2759"/>
<evidence type="ECO:0000256" key="2">
    <source>
        <dbReference type="ARBA" id="ARBA00010446"/>
    </source>
</evidence>
<evidence type="ECO:0000256" key="6">
    <source>
        <dbReference type="RuleBase" id="RU365009"/>
    </source>
</evidence>
<evidence type="ECO:0000313" key="7">
    <source>
        <dbReference type="EMBL" id="KLO17346.1"/>
    </source>
</evidence>
<dbReference type="SMART" id="SM00075">
    <property type="entry name" value="HYDRO"/>
    <property type="match status" value="1"/>
</dbReference>
<dbReference type="Proteomes" id="UP000053477">
    <property type="component" value="Unassembled WGS sequence"/>
</dbReference>
<dbReference type="InParanoid" id="A0A0H2SJP4"/>
<name>A0A0H2SJP4_9AGAM</name>
<keyword evidence="4 6" id="KW-0964">Secreted</keyword>
<dbReference type="GO" id="GO:0005199">
    <property type="term" value="F:structural constituent of cell wall"/>
    <property type="evidence" value="ECO:0007669"/>
    <property type="project" value="InterPro"/>
</dbReference>
<feature type="chain" id="PRO_5013986441" description="Hydrophobin" evidence="6">
    <location>
        <begin position="18"/>
        <end position="104"/>
    </location>
</feature>
<dbReference type="AlphaFoldDB" id="A0A0H2SJP4"/>
<keyword evidence="5 6" id="KW-1015">Disulfide bond</keyword>
<dbReference type="Pfam" id="PF01185">
    <property type="entry name" value="Hydrophobin"/>
    <property type="match status" value="1"/>
</dbReference>
<keyword evidence="8" id="KW-1185">Reference proteome</keyword>
<comment type="subcellular location">
    <subcellularLocation>
        <location evidence="1 6">Secreted</location>
        <location evidence="1 6">Cell wall</location>
    </subcellularLocation>
</comment>
<evidence type="ECO:0000256" key="3">
    <source>
        <dbReference type="ARBA" id="ARBA00022512"/>
    </source>
</evidence>
<evidence type="ECO:0000313" key="8">
    <source>
        <dbReference type="Proteomes" id="UP000053477"/>
    </source>
</evidence>
<organism evidence="7 8">
    <name type="scientific">Schizopora paradoxa</name>
    <dbReference type="NCBI Taxonomy" id="27342"/>
    <lineage>
        <taxon>Eukaryota</taxon>
        <taxon>Fungi</taxon>
        <taxon>Dikarya</taxon>
        <taxon>Basidiomycota</taxon>
        <taxon>Agaricomycotina</taxon>
        <taxon>Agaricomycetes</taxon>
        <taxon>Hymenochaetales</taxon>
        <taxon>Schizoporaceae</taxon>
        <taxon>Schizopora</taxon>
    </lineage>
</organism>
<accession>A0A0H2SJP4</accession>
<dbReference type="CDD" id="cd23507">
    <property type="entry name" value="hydrophobin_I"/>
    <property type="match status" value="1"/>
</dbReference>
<evidence type="ECO:0000256" key="5">
    <source>
        <dbReference type="ARBA" id="ARBA00023157"/>
    </source>
</evidence>
<evidence type="ECO:0000256" key="1">
    <source>
        <dbReference type="ARBA" id="ARBA00004191"/>
    </source>
</evidence>
<keyword evidence="3 6" id="KW-0134">Cell wall</keyword>
<reference evidence="7 8" key="1">
    <citation type="submission" date="2015-04" db="EMBL/GenBank/DDBJ databases">
        <title>Complete genome sequence of Schizopora paradoxa KUC8140, a cosmopolitan wood degrader in East Asia.</title>
        <authorList>
            <consortium name="DOE Joint Genome Institute"/>
            <person name="Min B."/>
            <person name="Park H."/>
            <person name="Jang Y."/>
            <person name="Kim J.-J."/>
            <person name="Kim K.H."/>
            <person name="Pangilinan J."/>
            <person name="Lipzen A."/>
            <person name="Riley R."/>
            <person name="Grigoriev I.V."/>
            <person name="Spatafora J.W."/>
            <person name="Choi I.-G."/>
        </authorList>
    </citation>
    <scope>NUCLEOTIDE SEQUENCE [LARGE SCALE GENOMIC DNA]</scope>
    <source>
        <strain evidence="7 8">KUC8140</strain>
    </source>
</reference>
<proteinExistence type="inferred from homology"/>
<gene>
    <name evidence="7" type="ORF">SCHPADRAFT_937201</name>
</gene>
<keyword evidence="6" id="KW-0732">Signal</keyword>
<dbReference type="EMBL" id="KQ085906">
    <property type="protein sequence ID" value="KLO17346.1"/>
    <property type="molecule type" value="Genomic_DNA"/>
</dbReference>
<feature type="signal peptide" evidence="6">
    <location>
        <begin position="1"/>
        <end position="17"/>
    </location>
</feature>